<dbReference type="Proteomes" id="UP001055940">
    <property type="component" value="Chromosome"/>
</dbReference>
<dbReference type="SUPFAM" id="SSF49478">
    <property type="entry name" value="Cna protein B-type domain"/>
    <property type="match status" value="1"/>
</dbReference>
<feature type="domain" description="ABC transmembrane type-1" evidence="9">
    <location>
        <begin position="96"/>
        <end position="456"/>
    </location>
</feature>
<dbReference type="CDD" id="cd06261">
    <property type="entry name" value="TM_PBP2"/>
    <property type="match status" value="1"/>
</dbReference>
<evidence type="ECO:0000256" key="3">
    <source>
        <dbReference type="ARBA" id="ARBA00022475"/>
    </source>
</evidence>
<sequence length="465" mass="50279">MAEPRPVAERTEPRPVAERTEPRPVAAPAEPRPGWRRLFGPATLFLLPALLFLGVFLAYPAVYSVVRSFFDASGSQFVGIDNYTRMFTDDRTLTAIRNTGIWVLVAPALVTGLGLVFAVLTERVRWATAFRVLLFMPMAISLFASGIIFRLVYDENPDRGVVNAAVVTVHDTFASPSEYPGARPRGDEELDTDPARGGFTTTRTYEPGETVTLPLVGIRPTEVPEQAVQAAAPEPSGDTVPSGDTIEGVVWLDVALGGEAGTIEDGENGMPRMTVDALRDGQVAASATTGDDGRFILTGLEPGEYEVHLAADNFTEPFRGLTWLGPTLITPVIISSWVWIMTGFAITFIAAGLAAIPRDALEAARVDGATEWQVFRKVTIPLLGPLLLVVFVTLMINVLKIFDLVFVIAPGSVQANASVIALQMWQVSFGAGGNQGLGSALVVLLLVLVLPIVYFNIRRFRRERS</sequence>
<dbReference type="Pfam" id="PF00528">
    <property type="entry name" value="BPD_transp_1"/>
    <property type="match status" value="1"/>
</dbReference>
<keyword evidence="5 7" id="KW-1133">Transmembrane helix</keyword>
<dbReference type="InterPro" id="IPR050809">
    <property type="entry name" value="UgpAE/MalFG_permease"/>
</dbReference>
<dbReference type="Gene3D" id="2.60.40.10">
    <property type="entry name" value="Immunoglobulins"/>
    <property type="match status" value="1"/>
</dbReference>
<keyword evidence="2 7" id="KW-0813">Transport</keyword>
<dbReference type="EMBL" id="CP099837">
    <property type="protein sequence ID" value="USY17489.1"/>
    <property type="molecule type" value="Genomic_DNA"/>
</dbReference>
<evidence type="ECO:0000256" key="1">
    <source>
        <dbReference type="ARBA" id="ARBA00004651"/>
    </source>
</evidence>
<reference evidence="10" key="1">
    <citation type="submission" date="2022-06" db="EMBL/GenBank/DDBJ databases">
        <authorList>
            <person name="Ping M."/>
        </authorList>
    </citation>
    <scope>NUCLEOTIDE SEQUENCE</scope>
    <source>
        <strain evidence="10">JCM11759T</strain>
    </source>
</reference>
<feature type="region of interest" description="Disordered" evidence="8">
    <location>
        <begin position="177"/>
        <end position="204"/>
    </location>
</feature>
<accession>A0ABY5D017</accession>
<evidence type="ECO:0000256" key="2">
    <source>
        <dbReference type="ARBA" id="ARBA00022448"/>
    </source>
</evidence>
<feature type="compositionally biased region" description="Basic and acidic residues" evidence="8">
    <location>
        <begin position="1"/>
        <end position="22"/>
    </location>
</feature>
<dbReference type="InterPro" id="IPR000515">
    <property type="entry name" value="MetI-like"/>
</dbReference>
<dbReference type="SUPFAM" id="SSF160964">
    <property type="entry name" value="MalF N-terminal region-like"/>
    <property type="match status" value="1"/>
</dbReference>
<comment type="subcellular location">
    <subcellularLocation>
        <location evidence="1 7">Cell membrane</location>
        <topology evidence="1 7">Multi-pass membrane protein</topology>
    </subcellularLocation>
</comment>
<evidence type="ECO:0000259" key="9">
    <source>
        <dbReference type="PROSITE" id="PS50928"/>
    </source>
</evidence>
<feature type="transmembrane region" description="Helical" evidence="7">
    <location>
        <begin position="378"/>
        <end position="399"/>
    </location>
</feature>
<gene>
    <name evidence="10" type="ORF">NE857_19310</name>
</gene>
<protein>
    <submittedName>
        <fullName evidence="10">ABC transporter permease subunit</fullName>
    </submittedName>
</protein>
<name>A0ABY5D017_9ACTN</name>
<feature type="transmembrane region" description="Helical" evidence="7">
    <location>
        <begin position="101"/>
        <end position="120"/>
    </location>
</feature>
<keyword evidence="4 7" id="KW-0812">Transmembrane</keyword>
<dbReference type="PROSITE" id="PS50928">
    <property type="entry name" value="ABC_TM1"/>
    <property type="match status" value="1"/>
</dbReference>
<keyword evidence="11" id="KW-1185">Reference proteome</keyword>
<dbReference type="InterPro" id="IPR035906">
    <property type="entry name" value="MetI-like_sf"/>
</dbReference>
<dbReference type="SUPFAM" id="SSF161098">
    <property type="entry name" value="MetI-like"/>
    <property type="match status" value="1"/>
</dbReference>
<proteinExistence type="inferred from homology"/>
<evidence type="ECO:0000256" key="7">
    <source>
        <dbReference type="RuleBase" id="RU363032"/>
    </source>
</evidence>
<organism evidence="10 11">
    <name type="scientific">Nocardiopsis exhalans</name>
    <dbReference type="NCBI Taxonomy" id="163604"/>
    <lineage>
        <taxon>Bacteria</taxon>
        <taxon>Bacillati</taxon>
        <taxon>Actinomycetota</taxon>
        <taxon>Actinomycetes</taxon>
        <taxon>Streptosporangiales</taxon>
        <taxon>Nocardiopsidaceae</taxon>
        <taxon>Nocardiopsis</taxon>
    </lineage>
</organism>
<evidence type="ECO:0000256" key="6">
    <source>
        <dbReference type="ARBA" id="ARBA00023136"/>
    </source>
</evidence>
<evidence type="ECO:0000256" key="4">
    <source>
        <dbReference type="ARBA" id="ARBA00022692"/>
    </source>
</evidence>
<evidence type="ECO:0000256" key="5">
    <source>
        <dbReference type="ARBA" id="ARBA00022989"/>
    </source>
</evidence>
<feature type="transmembrane region" description="Helical" evidence="7">
    <location>
        <begin position="132"/>
        <end position="153"/>
    </location>
</feature>
<feature type="transmembrane region" description="Helical" evidence="7">
    <location>
        <begin position="337"/>
        <end position="357"/>
    </location>
</feature>
<feature type="transmembrane region" description="Helical" evidence="7">
    <location>
        <begin position="38"/>
        <end position="59"/>
    </location>
</feature>
<dbReference type="PANTHER" id="PTHR43227">
    <property type="entry name" value="BLL4140 PROTEIN"/>
    <property type="match status" value="1"/>
</dbReference>
<evidence type="ECO:0000256" key="8">
    <source>
        <dbReference type="SAM" id="MobiDB-lite"/>
    </source>
</evidence>
<keyword evidence="6 7" id="KW-0472">Membrane</keyword>
<dbReference type="InterPro" id="IPR013783">
    <property type="entry name" value="Ig-like_fold"/>
</dbReference>
<evidence type="ECO:0000313" key="11">
    <source>
        <dbReference type="Proteomes" id="UP001055940"/>
    </source>
</evidence>
<dbReference type="RefSeq" id="WP_254417059.1">
    <property type="nucleotide sequence ID" value="NZ_BAAAJB010000069.1"/>
</dbReference>
<evidence type="ECO:0000313" key="10">
    <source>
        <dbReference type="EMBL" id="USY17489.1"/>
    </source>
</evidence>
<feature type="transmembrane region" description="Helical" evidence="7">
    <location>
        <begin position="437"/>
        <end position="457"/>
    </location>
</feature>
<comment type="similarity">
    <text evidence="7">Belongs to the binding-protein-dependent transport system permease family.</text>
</comment>
<dbReference type="Gene3D" id="1.10.3720.10">
    <property type="entry name" value="MetI-like"/>
    <property type="match status" value="2"/>
</dbReference>
<keyword evidence="3" id="KW-1003">Cell membrane</keyword>
<feature type="region of interest" description="Disordered" evidence="8">
    <location>
        <begin position="1"/>
        <end position="29"/>
    </location>
</feature>
<dbReference type="PANTHER" id="PTHR43227:SF8">
    <property type="entry name" value="DIACETYLCHITOBIOSE UPTAKE SYSTEM PERMEASE PROTEIN DASB"/>
    <property type="match status" value="1"/>
</dbReference>